<dbReference type="Proteomes" id="UP000240883">
    <property type="component" value="Unassembled WGS sequence"/>
</dbReference>
<protein>
    <submittedName>
        <fullName evidence="2">Uncharacterized protein</fullName>
    </submittedName>
</protein>
<organism evidence="2 3">
    <name type="scientific">Corynespora cassiicola Philippines</name>
    <dbReference type="NCBI Taxonomy" id="1448308"/>
    <lineage>
        <taxon>Eukaryota</taxon>
        <taxon>Fungi</taxon>
        <taxon>Dikarya</taxon>
        <taxon>Ascomycota</taxon>
        <taxon>Pezizomycotina</taxon>
        <taxon>Dothideomycetes</taxon>
        <taxon>Pleosporomycetidae</taxon>
        <taxon>Pleosporales</taxon>
        <taxon>Corynesporascaceae</taxon>
        <taxon>Corynespora</taxon>
    </lineage>
</organism>
<dbReference type="EMBL" id="KZ678130">
    <property type="protein sequence ID" value="PSN72394.1"/>
    <property type="molecule type" value="Genomic_DNA"/>
</dbReference>
<name>A0A2T2P3Y3_CORCC</name>
<accession>A0A2T2P3Y3</accession>
<proteinExistence type="predicted"/>
<evidence type="ECO:0000313" key="2">
    <source>
        <dbReference type="EMBL" id="PSN72394.1"/>
    </source>
</evidence>
<evidence type="ECO:0000256" key="1">
    <source>
        <dbReference type="SAM" id="MobiDB-lite"/>
    </source>
</evidence>
<sequence length="173" mass="18893">MERRGGGSEGRDGYTSEAEMLNLQQRMMGRRDDGQRLRLWVSKSGKVETDSGLRIADCGFGTWDGPRCRSFLCPGGRNARFPQRGGRQAVGRRRPGSQAATAGARVGSRQAGGSEREGGRAGKWADWKVERSTGGRRQASRLPSLPFSLGAGRHRMARLHPAARTQLNKTAIE</sequence>
<keyword evidence="3" id="KW-1185">Reference proteome</keyword>
<evidence type="ECO:0000313" key="3">
    <source>
        <dbReference type="Proteomes" id="UP000240883"/>
    </source>
</evidence>
<feature type="region of interest" description="Disordered" evidence="1">
    <location>
        <begin position="75"/>
        <end position="153"/>
    </location>
</feature>
<reference evidence="2 3" key="1">
    <citation type="journal article" date="2018" name="Front. Microbiol.">
        <title>Genome-Wide Analysis of Corynespora cassiicola Leaf Fall Disease Putative Effectors.</title>
        <authorList>
            <person name="Lopez D."/>
            <person name="Ribeiro S."/>
            <person name="Label P."/>
            <person name="Fumanal B."/>
            <person name="Venisse J.S."/>
            <person name="Kohler A."/>
            <person name="de Oliveira R.R."/>
            <person name="Labutti K."/>
            <person name="Lipzen A."/>
            <person name="Lail K."/>
            <person name="Bauer D."/>
            <person name="Ohm R.A."/>
            <person name="Barry K.W."/>
            <person name="Spatafora J."/>
            <person name="Grigoriev I.V."/>
            <person name="Martin F.M."/>
            <person name="Pujade-Renaud V."/>
        </authorList>
    </citation>
    <scope>NUCLEOTIDE SEQUENCE [LARGE SCALE GENOMIC DNA]</scope>
    <source>
        <strain evidence="2 3">Philippines</strain>
    </source>
</reference>
<dbReference type="AlphaFoldDB" id="A0A2T2P3Y3"/>
<gene>
    <name evidence="2" type="ORF">BS50DRAFT_250685</name>
</gene>
<feature type="compositionally biased region" description="Basic and acidic residues" evidence="1">
    <location>
        <begin position="114"/>
        <end position="133"/>
    </location>
</feature>